<dbReference type="RefSeq" id="WP_150045420.1">
    <property type="nucleotide sequence ID" value="NZ_OW485601.1"/>
</dbReference>
<reference evidence="2 3" key="1">
    <citation type="submission" date="2019-09" db="EMBL/GenBank/DDBJ databases">
        <title>Genome sequence of Rhodovastum atsumiense, a diverse member of the Acetobacteraceae family of non-sulfur purple photosynthetic bacteria.</title>
        <authorList>
            <person name="Meyer T."/>
            <person name="Kyndt J."/>
        </authorList>
    </citation>
    <scope>NUCLEOTIDE SEQUENCE [LARGE SCALE GENOMIC DNA]</scope>
    <source>
        <strain evidence="2 3">DSM 21279</strain>
    </source>
</reference>
<comment type="caution">
    <text evidence="2">The sequence shown here is derived from an EMBL/GenBank/DDBJ whole genome shotgun (WGS) entry which is preliminary data.</text>
</comment>
<gene>
    <name evidence="2" type="ORF">F1189_29335</name>
</gene>
<dbReference type="Proteomes" id="UP000325255">
    <property type="component" value="Unassembled WGS sequence"/>
</dbReference>
<evidence type="ECO:0000313" key="2">
    <source>
        <dbReference type="EMBL" id="KAA5608396.1"/>
    </source>
</evidence>
<proteinExistence type="predicted"/>
<organism evidence="2 3">
    <name type="scientific">Rhodovastum atsumiense</name>
    <dbReference type="NCBI Taxonomy" id="504468"/>
    <lineage>
        <taxon>Bacteria</taxon>
        <taxon>Pseudomonadati</taxon>
        <taxon>Pseudomonadota</taxon>
        <taxon>Alphaproteobacteria</taxon>
        <taxon>Acetobacterales</taxon>
        <taxon>Acetobacteraceae</taxon>
        <taxon>Rhodovastum</taxon>
    </lineage>
</organism>
<sequence>MKLAWMVVASSLSCGLAQAGDDPSFVSGTWTGTGVFQVSDRITACPEVTMRFSASPASYNLAGASIKCGDMVRTEPLHPAYDIREDGQVYFHDVPVGRVDNDRIHIDNPVGAGSGMSDDYTIIRRGDLVVFTQVMGAPGAMPRFSFVAIMRRAAEPPRP</sequence>
<name>A0A5M6IJE8_9PROT</name>
<evidence type="ECO:0000256" key="1">
    <source>
        <dbReference type="SAM" id="SignalP"/>
    </source>
</evidence>
<evidence type="ECO:0000313" key="3">
    <source>
        <dbReference type="Proteomes" id="UP000325255"/>
    </source>
</evidence>
<dbReference type="EMBL" id="VWPK01000085">
    <property type="protein sequence ID" value="KAA5608396.1"/>
    <property type="molecule type" value="Genomic_DNA"/>
</dbReference>
<dbReference type="AlphaFoldDB" id="A0A5M6IJE8"/>
<evidence type="ECO:0008006" key="4">
    <source>
        <dbReference type="Google" id="ProtNLM"/>
    </source>
</evidence>
<keyword evidence="1" id="KW-0732">Signal</keyword>
<accession>A0A5M6IJE8</accession>
<keyword evidence="3" id="KW-1185">Reference proteome</keyword>
<feature type="signal peptide" evidence="1">
    <location>
        <begin position="1"/>
        <end position="19"/>
    </location>
</feature>
<feature type="chain" id="PRO_5024402636" description="Lipocalin-like domain-containing protein" evidence="1">
    <location>
        <begin position="20"/>
        <end position="159"/>
    </location>
</feature>
<protein>
    <recommendedName>
        <fullName evidence="4">Lipocalin-like domain-containing protein</fullName>
    </recommendedName>
</protein>
<dbReference type="OrthoDB" id="8137878at2"/>